<evidence type="ECO:0000256" key="1">
    <source>
        <dbReference type="SAM" id="SignalP"/>
    </source>
</evidence>
<keyword evidence="1" id="KW-0732">Signal</keyword>
<dbReference type="EMBL" id="BAABFA010000019">
    <property type="protein sequence ID" value="GAA4468544.1"/>
    <property type="molecule type" value="Genomic_DNA"/>
</dbReference>
<dbReference type="RefSeq" id="WP_345083971.1">
    <property type="nucleotide sequence ID" value="NZ_BAABFA010000019.1"/>
</dbReference>
<comment type="caution">
    <text evidence="2">The sequence shown here is derived from an EMBL/GenBank/DDBJ whole genome shotgun (WGS) entry which is preliminary data.</text>
</comment>
<keyword evidence="3" id="KW-1185">Reference proteome</keyword>
<feature type="signal peptide" evidence="1">
    <location>
        <begin position="1"/>
        <end position="21"/>
    </location>
</feature>
<proteinExistence type="predicted"/>
<protein>
    <submittedName>
        <fullName evidence="2">Uncharacterized protein</fullName>
    </submittedName>
</protein>
<evidence type="ECO:0000313" key="2">
    <source>
        <dbReference type="EMBL" id="GAA4468544.1"/>
    </source>
</evidence>
<name>A0ABP8NLX3_9BACT</name>
<feature type="chain" id="PRO_5046769491" evidence="1">
    <location>
        <begin position="22"/>
        <end position="263"/>
    </location>
</feature>
<accession>A0ABP8NLX3</accession>
<dbReference type="Proteomes" id="UP001500067">
    <property type="component" value="Unassembled WGS sequence"/>
</dbReference>
<evidence type="ECO:0000313" key="3">
    <source>
        <dbReference type="Proteomes" id="UP001500067"/>
    </source>
</evidence>
<sequence>MKLRTTLSLLLLLIAGLKGYAQPMEDIDGYLRDTRISETAKDLYKDGISSSDIDAINDIADSLCARNRETRPFYMYLACRVLTNTGGIPPGRLGKMCLKVTESDPTAVMGFLTSHHMAVERSFFTYWADALAYQFMNHCECVTVSCIATSQRKARLQCRAEAFAVLTDLYAEVKAKVCENEALAVAMTVPEVQAISKNRNSRAGIYCAPTKGIPYYWVKVWEDKDDKDATLDLLVDHESFTVYNYDAANNRIMTLDTWREKLH</sequence>
<organism evidence="2 3">
    <name type="scientific">Nemorincola caseinilytica</name>
    <dbReference type="NCBI Taxonomy" id="2054315"/>
    <lineage>
        <taxon>Bacteria</taxon>
        <taxon>Pseudomonadati</taxon>
        <taxon>Bacteroidota</taxon>
        <taxon>Chitinophagia</taxon>
        <taxon>Chitinophagales</taxon>
        <taxon>Chitinophagaceae</taxon>
        <taxon>Nemorincola</taxon>
    </lineage>
</organism>
<reference evidence="3" key="1">
    <citation type="journal article" date="2019" name="Int. J. Syst. Evol. Microbiol.">
        <title>The Global Catalogue of Microorganisms (GCM) 10K type strain sequencing project: providing services to taxonomists for standard genome sequencing and annotation.</title>
        <authorList>
            <consortium name="The Broad Institute Genomics Platform"/>
            <consortium name="The Broad Institute Genome Sequencing Center for Infectious Disease"/>
            <person name="Wu L."/>
            <person name="Ma J."/>
        </authorList>
    </citation>
    <scope>NUCLEOTIDE SEQUENCE [LARGE SCALE GENOMIC DNA]</scope>
    <source>
        <strain evidence="3">JCM 32105</strain>
    </source>
</reference>
<gene>
    <name evidence="2" type="ORF">GCM10023093_26320</name>
</gene>